<dbReference type="Proteomes" id="UP000198945">
    <property type="component" value="Unassembled WGS sequence"/>
</dbReference>
<dbReference type="RefSeq" id="WP_143009691.1">
    <property type="nucleotide sequence ID" value="NZ_FNEH01000021.1"/>
</dbReference>
<dbReference type="InterPro" id="IPR025683">
    <property type="entry name" value="Protein_beta"/>
</dbReference>
<proteinExistence type="predicted"/>
<dbReference type="AlphaFoldDB" id="A0A1G8PYM2"/>
<evidence type="ECO:0000313" key="2">
    <source>
        <dbReference type="Proteomes" id="UP000198945"/>
    </source>
</evidence>
<protein>
    <submittedName>
        <fullName evidence="1">Beta protein</fullName>
    </submittedName>
</protein>
<name>A0A1G8PYM2_9FIRM</name>
<sequence>MKYVPVMKWKRGERVAIRHINDKTKDHCKPVFNIMRKTIPEDYAYQIQRDWANQDPFI</sequence>
<accession>A0A1G8PYM2</accession>
<dbReference type="EMBL" id="FNEH01000021">
    <property type="protein sequence ID" value="SDI97356.1"/>
    <property type="molecule type" value="Genomic_DNA"/>
</dbReference>
<organism evidence="1 2">
    <name type="scientific">Halanaerobium congolense</name>
    <dbReference type="NCBI Taxonomy" id="54121"/>
    <lineage>
        <taxon>Bacteria</taxon>
        <taxon>Bacillati</taxon>
        <taxon>Bacillota</taxon>
        <taxon>Clostridia</taxon>
        <taxon>Halanaerobiales</taxon>
        <taxon>Halanaerobiaceae</taxon>
        <taxon>Halanaerobium</taxon>
    </lineage>
</organism>
<gene>
    <name evidence="1" type="ORF">SAMN04515654_12169</name>
</gene>
<evidence type="ECO:0000313" key="1">
    <source>
        <dbReference type="EMBL" id="SDI97356.1"/>
    </source>
</evidence>
<reference evidence="1 2" key="1">
    <citation type="submission" date="2016-10" db="EMBL/GenBank/DDBJ databases">
        <authorList>
            <person name="de Groot N.N."/>
        </authorList>
    </citation>
    <scope>NUCLEOTIDE SEQUENCE [LARGE SCALE GENOMIC DNA]</scope>
    <source>
        <strain evidence="1 2">WG7</strain>
    </source>
</reference>
<dbReference type="Pfam" id="PF14350">
    <property type="entry name" value="Beta_protein"/>
    <property type="match status" value="1"/>
</dbReference>